<feature type="region of interest" description="Disordered" evidence="5">
    <location>
        <begin position="494"/>
        <end position="528"/>
    </location>
</feature>
<dbReference type="SUPFAM" id="SSF54001">
    <property type="entry name" value="Cysteine proteinases"/>
    <property type="match status" value="1"/>
</dbReference>
<protein>
    <recommendedName>
        <fullName evidence="6">Ubiquitin-like protease family profile domain-containing protein</fullName>
    </recommendedName>
</protein>
<gene>
    <name evidence="7" type="ORF">F443_10238</name>
</gene>
<keyword evidence="2" id="KW-0645">Protease</keyword>
<comment type="similarity">
    <text evidence="1">Belongs to the peptidase C48 family.</text>
</comment>
<keyword evidence="4" id="KW-0788">Thiol protease</keyword>
<feature type="domain" description="Ubiquitin-like protease family profile" evidence="6">
    <location>
        <begin position="538"/>
        <end position="751"/>
    </location>
</feature>
<evidence type="ECO:0000313" key="7">
    <source>
        <dbReference type="EMBL" id="ETI45107.1"/>
    </source>
</evidence>
<proteinExistence type="inferred from homology"/>
<evidence type="ECO:0000259" key="6">
    <source>
        <dbReference type="PROSITE" id="PS50600"/>
    </source>
</evidence>
<evidence type="ECO:0000256" key="3">
    <source>
        <dbReference type="ARBA" id="ARBA00022801"/>
    </source>
</evidence>
<comment type="caution">
    <text evidence="7">The sequence shown here is derived from an EMBL/GenBank/DDBJ whole genome shotgun (WGS) entry which is preliminary data.</text>
</comment>
<dbReference type="GO" id="GO:0006508">
    <property type="term" value="P:proteolysis"/>
    <property type="evidence" value="ECO:0007669"/>
    <property type="project" value="UniProtKB-KW"/>
</dbReference>
<dbReference type="GO" id="GO:0016926">
    <property type="term" value="P:protein desumoylation"/>
    <property type="evidence" value="ECO:0007669"/>
    <property type="project" value="UniProtKB-ARBA"/>
</dbReference>
<reference evidence="7 8" key="1">
    <citation type="submission" date="2013-11" db="EMBL/GenBank/DDBJ databases">
        <title>The Genome Sequence of Phytophthora parasitica P1569.</title>
        <authorList>
            <consortium name="The Broad Institute Genomics Platform"/>
            <person name="Russ C."/>
            <person name="Tyler B."/>
            <person name="Panabieres F."/>
            <person name="Shan W."/>
            <person name="Tripathy S."/>
            <person name="Grunwald N."/>
            <person name="Machado M."/>
            <person name="Johnson C.S."/>
            <person name="Arredondo F."/>
            <person name="Hong C."/>
            <person name="Coffey M."/>
            <person name="Young S.K."/>
            <person name="Zeng Q."/>
            <person name="Gargeya S."/>
            <person name="Fitzgerald M."/>
            <person name="Abouelleil A."/>
            <person name="Alvarado L."/>
            <person name="Chapman S.B."/>
            <person name="Gainer-Dewar J."/>
            <person name="Goldberg J."/>
            <person name="Griggs A."/>
            <person name="Gujja S."/>
            <person name="Hansen M."/>
            <person name="Howarth C."/>
            <person name="Imamovic A."/>
            <person name="Ireland A."/>
            <person name="Larimer J."/>
            <person name="McCowan C."/>
            <person name="Murphy C."/>
            <person name="Pearson M."/>
            <person name="Poon T.W."/>
            <person name="Priest M."/>
            <person name="Roberts A."/>
            <person name="Saif S."/>
            <person name="Shea T."/>
            <person name="Sykes S."/>
            <person name="Wortman J."/>
            <person name="Nusbaum C."/>
            <person name="Birren B."/>
        </authorList>
    </citation>
    <scope>NUCLEOTIDE SEQUENCE [LARGE SCALE GENOMIC DNA]</scope>
    <source>
        <strain evidence="7 8">P1569</strain>
    </source>
</reference>
<feature type="compositionally biased region" description="Polar residues" evidence="5">
    <location>
        <begin position="65"/>
        <end position="77"/>
    </location>
</feature>
<feature type="region of interest" description="Disordered" evidence="5">
    <location>
        <begin position="257"/>
        <end position="290"/>
    </location>
</feature>
<dbReference type="EMBL" id="ANIZ01001726">
    <property type="protein sequence ID" value="ETI45107.1"/>
    <property type="molecule type" value="Genomic_DNA"/>
</dbReference>
<dbReference type="OrthoDB" id="442460at2759"/>
<feature type="region of interest" description="Disordered" evidence="5">
    <location>
        <begin position="167"/>
        <end position="188"/>
    </location>
</feature>
<dbReference type="PROSITE" id="PS50600">
    <property type="entry name" value="ULP_PROTEASE"/>
    <property type="match status" value="1"/>
</dbReference>
<evidence type="ECO:0000313" key="8">
    <source>
        <dbReference type="Proteomes" id="UP000018721"/>
    </source>
</evidence>
<dbReference type="eggNOG" id="KOG0779">
    <property type="taxonomic scope" value="Eukaryota"/>
</dbReference>
<dbReference type="Proteomes" id="UP000018721">
    <property type="component" value="Unassembled WGS sequence"/>
</dbReference>
<dbReference type="PANTHER" id="PTHR46915:SF2">
    <property type="entry name" value="UBIQUITIN-LIKE PROTEASE 4"/>
    <property type="match status" value="1"/>
</dbReference>
<dbReference type="InterPro" id="IPR038765">
    <property type="entry name" value="Papain-like_cys_pep_sf"/>
</dbReference>
<name>V9F438_PHYNI</name>
<dbReference type="Gene3D" id="1.10.418.20">
    <property type="match status" value="2"/>
</dbReference>
<dbReference type="InterPro" id="IPR003653">
    <property type="entry name" value="Peptidase_C48_C"/>
</dbReference>
<keyword evidence="8" id="KW-1185">Reference proteome</keyword>
<dbReference type="GO" id="GO:0008234">
    <property type="term" value="F:cysteine-type peptidase activity"/>
    <property type="evidence" value="ECO:0007669"/>
    <property type="project" value="UniProtKB-KW"/>
</dbReference>
<feature type="region of interest" description="Disordered" evidence="5">
    <location>
        <begin position="1"/>
        <end position="116"/>
    </location>
</feature>
<dbReference type="PANTHER" id="PTHR46915">
    <property type="entry name" value="UBIQUITIN-LIKE PROTEASE 4-RELATED"/>
    <property type="match status" value="1"/>
</dbReference>
<dbReference type="AlphaFoldDB" id="V9F438"/>
<evidence type="ECO:0000256" key="1">
    <source>
        <dbReference type="ARBA" id="ARBA00005234"/>
    </source>
</evidence>
<evidence type="ECO:0000256" key="4">
    <source>
        <dbReference type="ARBA" id="ARBA00022807"/>
    </source>
</evidence>
<keyword evidence="3" id="KW-0378">Hydrolase</keyword>
<organism evidence="7 8">
    <name type="scientific">Phytophthora nicotianae P1569</name>
    <dbReference type="NCBI Taxonomy" id="1317065"/>
    <lineage>
        <taxon>Eukaryota</taxon>
        <taxon>Sar</taxon>
        <taxon>Stramenopiles</taxon>
        <taxon>Oomycota</taxon>
        <taxon>Peronosporomycetes</taxon>
        <taxon>Peronosporales</taxon>
        <taxon>Peronosporaceae</taxon>
        <taxon>Phytophthora</taxon>
    </lineage>
</organism>
<sequence length="820" mass="92049">MGDRRPRRFGARHHTTRVSAPSGPHGGGPGGSHYANTLEFETVASERSVPRNHQHRANWEDTHSQFDFSQDNQSRQQLEGPHAPDKYKSSRPKASGQSISAPGSSFANSASSTSTPGVADGVLSKGFIPPKSQGDFLDNLTKMNTRANRGSGSILKAMAYSTSSSSLEITSAPPKEDISRPHTGSSGWVNTRVKQLPAKPRILLTASEKRMKLSNNTRKTPSPVVSHYSLRDRNKTTLFGISPTSTAPFSIRNSRVSRLGKRKMSSEGSASKPIALDSDSDSEPDVQSDRDIVDEVLDDTRRTTPLKKQDVKAAVIDLDDMALRAMARLNNCDVMIGLFQCIVDMFFQGDRMCMRNIRGKNETWPFEENYLFNLDKLHDIRYYCVSKEVDVSVELDVDEPDRMEQLLDEASFMAFKLPFASEADQTAMKDFYDPTGTDVSKGYMVLRPLEDTTGGDLSQIQEHLRSFGDVQAINDKKQAKEHLEALLRDPFSYKASRQSQRSATEADAESSSESEEDDEEGSITVLTYPLPPCTSDIVTIIRRDVSRLKPRRYLNDSIIDYYFKRMMLDSYRDNKTVQEKVLFLNSHFYTRLRGGKGATALERMEAGYKNVSTWLARSNFFDRSIIFIPINKEYGAVDELWQSLWCLLDVCVPYSLHWSLAVILNPGLAGSDTINEEAFSCIAVLDPLGSYHRKAAIIRNLRAFLRMRWENSQDNVGDYGVDRVLTVNVKAPQQENSYDCGVYVLKFAEVMLKNCLELNLLDQNEGVISKDVTDGNLEALITSSAFSAEDITATRKQIRQYIEADASEYQIRRKEERAKV</sequence>
<accession>V9F438</accession>
<feature type="compositionally biased region" description="Basic residues" evidence="5">
    <location>
        <begin position="1"/>
        <end position="16"/>
    </location>
</feature>
<feature type="compositionally biased region" description="Low complexity" evidence="5">
    <location>
        <begin position="100"/>
        <end position="114"/>
    </location>
</feature>
<dbReference type="Gene3D" id="3.30.310.130">
    <property type="entry name" value="Ubiquitin-related"/>
    <property type="match status" value="2"/>
</dbReference>
<evidence type="ECO:0000256" key="2">
    <source>
        <dbReference type="ARBA" id="ARBA00022670"/>
    </source>
</evidence>
<dbReference type="Pfam" id="PF02902">
    <property type="entry name" value="Peptidase_C48"/>
    <property type="match status" value="1"/>
</dbReference>
<feature type="compositionally biased region" description="Acidic residues" evidence="5">
    <location>
        <begin position="506"/>
        <end position="521"/>
    </location>
</feature>
<evidence type="ECO:0000256" key="5">
    <source>
        <dbReference type="SAM" id="MobiDB-lite"/>
    </source>
</evidence>